<accession>A0ABT3GI04</accession>
<comment type="subcellular location">
    <subcellularLocation>
        <location evidence="1">Secreted</location>
    </subcellularLocation>
</comment>
<dbReference type="RefSeq" id="WP_264487237.1">
    <property type="nucleotide sequence ID" value="NZ_JAPDDT010000004.1"/>
</dbReference>
<keyword evidence="3" id="KW-0732">Signal</keyword>
<sequence length="143" mass="14875">MIFTNTGGPTDGNPAEVNYIGYFTISSSGALSFTRAATVPGNSDSDGDGFSDADEAIAGTNPNSGSSFFRLPAPVVVPGVSKSFSLPTVAGRTYVIEYNDDLLGTWIQVGTTAGTGSVWNLVDNDAGRNALPRGFYRARVTNP</sequence>
<keyword evidence="2" id="KW-0964">Secreted</keyword>
<evidence type="ECO:0000256" key="5">
    <source>
        <dbReference type="SAM" id="MobiDB-lite"/>
    </source>
</evidence>
<organism evidence="6 7">
    <name type="scientific">Luteolibacter arcticus</name>
    <dbReference type="NCBI Taxonomy" id="1581411"/>
    <lineage>
        <taxon>Bacteria</taxon>
        <taxon>Pseudomonadati</taxon>
        <taxon>Verrucomicrobiota</taxon>
        <taxon>Verrucomicrobiia</taxon>
        <taxon>Verrucomicrobiales</taxon>
        <taxon>Verrucomicrobiaceae</taxon>
        <taxon>Luteolibacter</taxon>
    </lineage>
</organism>
<evidence type="ECO:0000256" key="3">
    <source>
        <dbReference type="ARBA" id="ARBA00022729"/>
    </source>
</evidence>
<name>A0ABT3GI04_9BACT</name>
<keyword evidence="4" id="KW-0106">Calcium</keyword>
<keyword evidence="7" id="KW-1185">Reference proteome</keyword>
<dbReference type="Pfam" id="PF18884">
    <property type="entry name" value="TSP3_bac"/>
    <property type="match status" value="1"/>
</dbReference>
<evidence type="ECO:0000256" key="1">
    <source>
        <dbReference type="ARBA" id="ARBA00004613"/>
    </source>
</evidence>
<evidence type="ECO:0000256" key="4">
    <source>
        <dbReference type="ARBA" id="ARBA00022837"/>
    </source>
</evidence>
<dbReference type="InterPro" id="IPR059100">
    <property type="entry name" value="TSP3_bac"/>
</dbReference>
<gene>
    <name evidence="6" type="ORF">OKA05_11245</name>
</gene>
<feature type="compositionally biased region" description="Acidic residues" evidence="5">
    <location>
        <begin position="45"/>
        <end position="55"/>
    </location>
</feature>
<comment type="caution">
    <text evidence="6">The sequence shown here is derived from an EMBL/GenBank/DDBJ whole genome shotgun (WGS) entry which is preliminary data.</text>
</comment>
<feature type="region of interest" description="Disordered" evidence="5">
    <location>
        <begin position="42"/>
        <end position="66"/>
    </location>
</feature>
<evidence type="ECO:0000313" key="7">
    <source>
        <dbReference type="Proteomes" id="UP001320876"/>
    </source>
</evidence>
<protein>
    <submittedName>
        <fullName evidence="6">Thrombospondin type 3 repeat-containing protein</fullName>
    </submittedName>
</protein>
<dbReference type="EMBL" id="JAPDDT010000004">
    <property type="protein sequence ID" value="MCW1923129.1"/>
    <property type="molecule type" value="Genomic_DNA"/>
</dbReference>
<dbReference type="Proteomes" id="UP001320876">
    <property type="component" value="Unassembled WGS sequence"/>
</dbReference>
<proteinExistence type="predicted"/>
<evidence type="ECO:0000256" key="2">
    <source>
        <dbReference type="ARBA" id="ARBA00022525"/>
    </source>
</evidence>
<evidence type="ECO:0000313" key="6">
    <source>
        <dbReference type="EMBL" id="MCW1923129.1"/>
    </source>
</evidence>
<reference evidence="6 7" key="1">
    <citation type="submission" date="2022-10" db="EMBL/GenBank/DDBJ databases">
        <title>Luteolibacter arcticus strain CCTCC AB 2014275, whole genome shotgun sequencing project.</title>
        <authorList>
            <person name="Zhao G."/>
            <person name="Shen L."/>
        </authorList>
    </citation>
    <scope>NUCLEOTIDE SEQUENCE [LARGE SCALE GENOMIC DNA]</scope>
    <source>
        <strain evidence="6 7">CCTCC AB 2014275</strain>
    </source>
</reference>